<geneLocation type="plasmid" evidence="7 8">
    <name>unnamed8</name>
</geneLocation>
<dbReference type="PANTHER" id="PTHR43114:SF6">
    <property type="entry name" value="ADENINE DEAMINASE"/>
    <property type="match status" value="1"/>
</dbReference>
<evidence type="ECO:0000256" key="2">
    <source>
        <dbReference type="ARBA" id="ARBA00006676"/>
    </source>
</evidence>
<dbReference type="PANTHER" id="PTHR43114">
    <property type="entry name" value="ADENINE DEAMINASE"/>
    <property type="match status" value="1"/>
</dbReference>
<protein>
    <submittedName>
        <fullName evidence="7">Adenosine deaminase</fullName>
        <ecNumber evidence="7">3.5.4.4</ecNumber>
    </submittedName>
</protein>
<evidence type="ECO:0000259" key="6">
    <source>
        <dbReference type="Pfam" id="PF00962"/>
    </source>
</evidence>
<evidence type="ECO:0000313" key="8">
    <source>
        <dbReference type="Proteomes" id="UP000830401"/>
    </source>
</evidence>
<dbReference type="EMBL" id="CP095069">
    <property type="protein sequence ID" value="UOQ69857.1"/>
    <property type="molecule type" value="Genomic_DNA"/>
</dbReference>
<accession>A0ABY4GG64</accession>
<dbReference type="InterPro" id="IPR006330">
    <property type="entry name" value="Ado/ade_deaminase"/>
</dbReference>
<dbReference type="Gene3D" id="3.20.20.140">
    <property type="entry name" value="Metal-dependent hydrolases"/>
    <property type="match status" value="1"/>
</dbReference>
<organism evidence="7 8">
    <name type="scientific">Hymenobacter volaticus</name>
    <dbReference type="NCBI Taxonomy" id="2932254"/>
    <lineage>
        <taxon>Bacteria</taxon>
        <taxon>Pseudomonadati</taxon>
        <taxon>Bacteroidota</taxon>
        <taxon>Cytophagia</taxon>
        <taxon>Cytophagales</taxon>
        <taxon>Hymenobacteraceae</taxon>
        <taxon>Hymenobacter</taxon>
    </lineage>
</organism>
<dbReference type="Proteomes" id="UP000830401">
    <property type="component" value="Plasmid unnamed8"/>
</dbReference>
<keyword evidence="4 7" id="KW-0378">Hydrolase</keyword>
<evidence type="ECO:0000256" key="4">
    <source>
        <dbReference type="ARBA" id="ARBA00022801"/>
    </source>
</evidence>
<evidence type="ECO:0000256" key="1">
    <source>
        <dbReference type="ARBA" id="ARBA00001947"/>
    </source>
</evidence>
<comment type="cofactor">
    <cofactor evidence="1">
        <name>Zn(2+)</name>
        <dbReference type="ChEBI" id="CHEBI:29105"/>
    </cofactor>
</comment>
<dbReference type="SUPFAM" id="SSF51556">
    <property type="entry name" value="Metallo-dependent hydrolases"/>
    <property type="match status" value="1"/>
</dbReference>
<evidence type="ECO:0000256" key="5">
    <source>
        <dbReference type="ARBA" id="ARBA00022833"/>
    </source>
</evidence>
<name>A0ABY4GG64_9BACT</name>
<evidence type="ECO:0000313" key="7">
    <source>
        <dbReference type="EMBL" id="UOQ69857.1"/>
    </source>
</evidence>
<proteinExistence type="inferred from homology"/>
<dbReference type="NCBIfam" id="TIGR01430">
    <property type="entry name" value="aden_deam"/>
    <property type="match status" value="1"/>
</dbReference>
<evidence type="ECO:0000256" key="3">
    <source>
        <dbReference type="ARBA" id="ARBA00022723"/>
    </source>
</evidence>
<keyword evidence="8" id="KW-1185">Reference proteome</keyword>
<keyword evidence="5" id="KW-0862">Zinc</keyword>
<keyword evidence="3" id="KW-0479">Metal-binding</keyword>
<dbReference type="Pfam" id="PF00962">
    <property type="entry name" value="A_deaminase"/>
    <property type="match status" value="1"/>
</dbReference>
<feature type="domain" description="Adenosine deaminase" evidence="6">
    <location>
        <begin position="22"/>
        <end position="340"/>
    </location>
</feature>
<dbReference type="GO" id="GO:0016787">
    <property type="term" value="F:hydrolase activity"/>
    <property type="evidence" value="ECO:0007669"/>
    <property type="project" value="UniProtKB-KW"/>
</dbReference>
<keyword evidence="7" id="KW-0614">Plasmid</keyword>
<dbReference type="InterPro" id="IPR032466">
    <property type="entry name" value="Metal_Hydrolase"/>
</dbReference>
<gene>
    <name evidence="7" type="primary">add</name>
    <name evidence="7" type="ORF">MUN86_30215</name>
</gene>
<sequence length="352" mass="39392">MKPIFTSHPLEPTLAARLRAMPKVEIHVHLEGAADAATVWEMARRNNLPLPAQTLADWEAFYEFQDFAHFVQVWYLATRSLRTAEDYAWLVERFVHQQAAQNIRYSEAFFSPQLHFDRDLTPTQLLDALEQGAQAGEAATGSRVRFLVDLDRSRGADDSAEAALQFALAGRARNGLFLGLSIGGPEVGYPPELFTDLFARARTAGLRIVAHAGETTGPASVWGALRSLHAERIGHGISALDDPTLLAELHHTQTPLDVSPTSNYCLKVVPTDQPHPIRQLLEARVLVTLNSDDPPMFSTDLVNEYYTLAQQGFTWPELWQLNLNTLEASFLPAEEKALLRRQWQQFSQSIEE</sequence>
<dbReference type="RefSeq" id="WP_245127706.1">
    <property type="nucleotide sequence ID" value="NZ_CP095069.1"/>
</dbReference>
<dbReference type="InterPro" id="IPR001365">
    <property type="entry name" value="A_deaminase_dom"/>
</dbReference>
<reference evidence="7" key="1">
    <citation type="submission" date="2022-04" db="EMBL/GenBank/DDBJ databases">
        <title>Hymenobacter sp. isolated from the air.</title>
        <authorList>
            <person name="Won M."/>
            <person name="Lee C.-M."/>
            <person name="Woen H.-Y."/>
            <person name="Kwon S.-W."/>
        </authorList>
    </citation>
    <scope>NUCLEOTIDE SEQUENCE</scope>
    <source>
        <strain evidence="7">5420S-77</strain>
        <plasmid evidence="7">unnamed8</plasmid>
    </source>
</reference>
<dbReference type="EC" id="3.5.4.4" evidence="7"/>
<comment type="similarity">
    <text evidence="2">Belongs to the metallo-dependent hydrolases superfamily. Adenosine and AMP deaminases family.</text>
</comment>